<dbReference type="InterPro" id="IPR033717">
    <property type="entry name" value="UDPK"/>
</dbReference>
<comment type="cofactor">
    <cofactor evidence="18">
        <name>Mg(2+)</name>
        <dbReference type="ChEBI" id="CHEBI:18420"/>
    </cofactor>
    <text evidence="18">Mn(2+), Zn(2+), Cd(2+) and Co(2+) support activity to lesser extents.</text>
</comment>
<dbReference type="AlphaFoldDB" id="A0A0M2PYA0"/>
<protein>
    <submittedName>
        <fullName evidence="20">Diacylglycerol kinase</fullName>
    </submittedName>
</protein>
<keyword evidence="13" id="KW-0594">Phospholipid biosynthesis</keyword>
<accession>A0A0M2PYA0</accession>
<evidence type="ECO:0000256" key="14">
    <source>
        <dbReference type="ARBA" id="ARBA00023264"/>
    </source>
</evidence>
<dbReference type="PANTHER" id="PTHR34299">
    <property type="entry name" value="DIACYLGLYCEROL KINASE"/>
    <property type="match status" value="1"/>
</dbReference>
<keyword evidence="3" id="KW-1003">Cell membrane</keyword>
<reference evidence="20" key="1">
    <citation type="submission" date="2012-04" db="EMBL/GenBank/DDBJ databases">
        <authorList>
            <person name="Borisov I.G."/>
            <person name="Ivanikova N.V."/>
            <person name="Pinevich A.V."/>
        </authorList>
    </citation>
    <scope>NUCLEOTIDE SEQUENCE</scope>
    <source>
        <strain evidence="20">CALU 1027</strain>
    </source>
</reference>
<proteinExistence type="inferred from homology"/>
<comment type="caution">
    <text evidence="20">The sequence shown here is derived from an EMBL/GenBank/DDBJ whole genome shotgun (WGS) entry which is preliminary data.</text>
</comment>
<evidence type="ECO:0000313" key="20">
    <source>
        <dbReference type="EMBL" id="KKI99346.1"/>
    </source>
</evidence>
<feature type="transmembrane region" description="Helical" evidence="19">
    <location>
        <begin position="113"/>
        <end position="132"/>
    </location>
</feature>
<keyword evidence="11" id="KW-0443">Lipid metabolism</keyword>
<evidence type="ECO:0000256" key="2">
    <source>
        <dbReference type="ARBA" id="ARBA00005967"/>
    </source>
</evidence>
<keyword evidence="18" id="KW-0479">Metal-binding</keyword>
<feature type="transmembrane region" description="Helical" evidence="19">
    <location>
        <begin position="20"/>
        <end position="40"/>
    </location>
</feature>
<keyword evidence="18" id="KW-0460">Magnesium</keyword>
<feature type="binding site" evidence="16">
    <location>
        <begin position="62"/>
        <end position="65"/>
    </location>
    <ligand>
        <name>substrate</name>
    </ligand>
</feature>
<dbReference type="InterPro" id="IPR000829">
    <property type="entry name" value="DAGK"/>
</dbReference>
<keyword evidence="21" id="KW-1185">Reference proteome</keyword>
<keyword evidence="5" id="KW-0808">Transferase</keyword>
<keyword evidence="8 20" id="KW-0418">Kinase</keyword>
<feature type="binding site" evidence="16">
    <location>
        <position position="84"/>
    </location>
    <ligand>
        <name>substrate</name>
    </ligand>
</feature>
<organism evidence="20 21">
    <name type="scientific">Prochlorothrix hollandica PCC 9006 = CALU 1027</name>
    <dbReference type="NCBI Taxonomy" id="317619"/>
    <lineage>
        <taxon>Bacteria</taxon>
        <taxon>Bacillati</taxon>
        <taxon>Cyanobacteriota</taxon>
        <taxon>Cyanophyceae</taxon>
        <taxon>Prochlorotrichales</taxon>
        <taxon>Prochlorotrichaceae</taxon>
        <taxon>Prochlorothrix</taxon>
    </lineage>
</organism>
<keyword evidence="10 19" id="KW-1133">Transmembrane helix</keyword>
<keyword evidence="14" id="KW-1208">Phospholipid metabolism</keyword>
<evidence type="ECO:0000256" key="6">
    <source>
        <dbReference type="ARBA" id="ARBA00022692"/>
    </source>
</evidence>
<dbReference type="Gene3D" id="1.10.287.3610">
    <property type="match status" value="1"/>
</dbReference>
<keyword evidence="6 19" id="KW-0812">Transmembrane</keyword>
<evidence type="ECO:0000256" key="5">
    <source>
        <dbReference type="ARBA" id="ARBA00022679"/>
    </source>
</evidence>
<dbReference type="GO" id="GO:0008654">
    <property type="term" value="P:phospholipid biosynthetic process"/>
    <property type="evidence" value="ECO:0007669"/>
    <property type="project" value="UniProtKB-KW"/>
</dbReference>
<dbReference type="PROSITE" id="PS01069">
    <property type="entry name" value="DAGK_PROKAR"/>
    <property type="match status" value="1"/>
</dbReference>
<evidence type="ECO:0000256" key="11">
    <source>
        <dbReference type="ARBA" id="ARBA00023098"/>
    </source>
</evidence>
<dbReference type="InterPro" id="IPR036945">
    <property type="entry name" value="DAGK_sf"/>
</dbReference>
<evidence type="ECO:0000256" key="18">
    <source>
        <dbReference type="PIRSR" id="PIRSR600829-4"/>
    </source>
</evidence>
<dbReference type="EMBL" id="AJTX02000006">
    <property type="protein sequence ID" value="KKI99346.1"/>
    <property type="molecule type" value="Genomic_DNA"/>
</dbReference>
<evidence type="ECO:0000256" key="7">
    <source>
        <dbReference type="ARBA" id="ARBA00022741"/>
    </source>
</evidence>
<evidence type="ECO:0000256" key="1">
    <source>
        <dbReference type="ARBA" id="ARBA00004651"/>
    </source>
</evidence>
<evidence type="ECO:0000256" key="8">
    <source>
        <dbReference type="ARBA" id="ARBA00022777"/>
    </source>
</evidence>
<keyword evidence="7 17" id="KW-0547">Nucleotide-binding</keyword>
<evidence type="ECO:0000256" key="19">
    <source>
        <dbReference type="SAM" id="Phobius"/>
    </source>
</evidence>
<name>A0A0M2PYA0_PROHO</name>
<dbReference type="PANTHER" id="PTHR34299:SF1">
    <property type="entry name" value="DIACYLGLYCEROL KINASE"/>
    <property type="match status" value="1"/>
</dbReference>
<evidence type="ECO:0000256" key="4">
    <source>
        <dbReference type="ARBA" id="ARBA00022516"/>
    </source>
</evidence>
<keyword evidence="9 17" id="KW-0067">ATP-binding</keyword>
<dbReference type="GO" id="GO:0046872">
    <property type="term" value="F:metal ion binding"/>
    <property type="evidence" value="ECO:0007669"/>
    <property type="project" value="UniProtKB-KW"/>
</dbReference>
<feature type="binding site" evidence="17">
    <location>
        <begin position="110"/>
        <end position="111"/>
    </location>
    <ligand>
        <name>ATP</name>
        <dbReference type="ChEBI" id="CHEBI:30616"/>
    </ligand>
</feature>
<evidence type="ECO:0000313" key="21">
    <source>
        <dbReference type="Proteomes" id="UP000034681"/>
    </source>
</evidence>
<evidence type="ECO:0000256" key="16">
    <source>
        <dbReference type="PIRSR" id="PIRSR600829-2"/>
    </source>
</evidence>
<evidence type="ECO:0000256" key="9">
    <source>
        <dbReference type="ARBA" id="ARBA00022840"/>
    </source>
</evidence>
<evidence type="ECO:0000256" key="10">
    <source>
        <dbReference type="ARBA" id="ARBA00022989"/>
    </source>
</evidence>
<dbReference type="STRING" id="317619.GCA_000332315_01894"/>
<evidence type="ECO:0000256" key="3">
    <source>
        <dbReference type="ARBA" id="ARBA00022475"/>
    </source>
</evidence>
<dbReference type="GO" id="GO:0005886">
    <property type="term" value="C:plasma membrane"/>
    <property type="evidence" value="ECO:0007669"/>
    <property type="project" value="UniProtKB-SubCell"/>
</dbReference>
<evidence type="ECO:0000256" key="12">
    <source>
        <dbReference type="ARBA" id="ARBA00023136"/>
    </source>
</evidence>
<dbReference type="GO" id="GO:0005524">
    <property type="term" value="F:ATP binding"/>
    <property type="evidence" value="ECO:0007669"/>
    <property type="project" value="UniProtKB-KW"/>
</dbReference>
<comment type="similarity">
    <text evidence="2">Belongs to the bacterial diacylglycerol kinase family.</text>
</comment>
<evidence type="ECO:0000256" key="17">
    <source>
        <dbReference type="PIRSR" id="PIRSR600829-3"/>
    </source>
</evidence>
<dbReference type="eggNOG" id="COG0818">
    <property type="taxonomic scope" value="Bacteria"/>
</dbReference>
<dbReference type="Proteomes" id="UP000034681">
    <property type="component" value="Unassembled WGS sequence"/>
</dbReference>
<dbReference type="Pfam" id="PF01219">
    <property type="entry name" value="DAGK_prokar"/>
    <property type="match status" value="1"/>
</dbReference>
<gene>
    <name evidence="20" type="ORF">PROH_13815</name>
</gene>
<feature type="transmembrane region" description="Helical" evidence="19">
    <location>
        <begin position="46"/>
        <end position="63"/>
    </location>
</feature>
<dbReference type="GO" id="GO:0016301">
    <property type="term" value="F:kinase activity"/>
    <property type="evidence" value="ECO:0007669"/>
    <property type="project" value="UniProtKB-KW"/>
</dbReference>
<feature type="binding site" evidence="17">
    <location>
        <position position="31"/>
    </location>
    <ligand>
        <name>ATP</name>
        <dbReference type="ChEBI" id="CHEBI:30616"/>
    </ligand>
</feature>
<feature type="binding site" evidence="18">
    <location>
        <position position="91"/>
    </location>
    <ligand>
        <name>a divalent metal cation</name>
        <dbReference type="ChEBI" id="CHEBI:60240"/>
    </ligand>
</feature>
<comment type="subcellular location">
    <subcellularLocation>
        <location evidence="1">Cell membrane</location>
        <topology evidence="1">Multi-pass membrane protein</topology>
    </subcellularLocation>
</comment>
<evidence type="ECO:0000256" key="13">
    <source>
        <dbReference type="ARBA" id="ARBA00023209"/>
    </source>
</evidence>
<feature type="binding site" evidence="17">
    <location>
        <position position="91"/>
    </location>
    <ligand>
        <name>ATP</name>
        <dbReference type="ChEBI" id="CHEBI:30616"/>
    </ligand>
</feature>
<keyword evidence="12 19" id="KW-0472">Membrane</keyword>
<keyword evidence="4" id="KW-0444">Lipid biosynthesis</keyword>
<sequence>MTNRTAHSRSKQPTRQGSWLVAATLLASFSYAGSGLRYAFATQRNFRIHVGVGLGVLGLALWLQVSLTALAILMLTVGAVMVMELVNTAIEAVVDLVVEQTYHDLARIAKDCAAGAVLISALVSVGVGLSLLGPPLWERVQSWGF</sequence>
<evidence type="ECO:0000256" key="15">
    <source>
        <dbReference type="PIRSR" id="PIRSR600829-1"/>
    </source>
</evidence>
<dbReference type="CDD" id="cd14265">
    <property type="entry name" value="UDPK_IM_like"/>
    <property type="match status" value="1"/>
</dbReference>
<feature type="active site" description="Proton acceptor" evidence="15">
    <location>
        <position position="84"/>
    </location>
</feature>